<evidence type="ECO:0000313" key="2">
    <source>
        <dbReference type="EMBL" id="EGV93115.1"/>
    </source>
</evidence>
<dbReference type="Gene3D" id="2.30.30.770">
    <property type="match status" value="1"/>
</dbReference>
<dbReference type="InterPro" id="IPR008991">
    <property type="entry name" value="Translation_prot_SH3-like_sf"/>
</dbReference>
<dbReference type="EMBL" id="JH000278">
    <property type="protein sequence ID" value="EGV93115.1"/>
    <property type="molecule type" value="Genomic_DNA"/>
</dbReference>
<protein>
    <submittedName>
        <fullName evidence="2">60S ribosomal protein L27</fullName>
    </submittedName>
</protein>
<dbReference type="AlphaFoldDB" id="G3HCA8"/>
<dbReference type="GO" id="GO:0003735">
    <property type="term" value="F:structural constituent of ribosome"/>
    <property type="evidence" value="ECO:0007669"/>
    <property type="project" value="InterPro"/>
</dbReference>
<dbReference type="Proteomes" id="UP000001075">
    <property type="component" value="Unassembled WGS sequence"/>
</dbReference>
<keyword evidence="2" id="KW-0689">Ribosomal protein</keyword>
<dbReference type="GO" id="GO:0006412">
    <property type="term" value="P:translation"/>
    <property type="evidence" value="ECO:0007669"/>
    <property type="project" value="InterPro"/>
</dbReference>
<dbReference type="PANTHER" id="PTHR10497">
    <property type="entry name" value="60S RIBOSOMAL PROTEIN L27"/>
    <property type="match status" value="1"/>
</dbReference>
<dbReference type="GO" id="GO:0005840">
    <property type="term" value="C:ribosome"/>
    <property type="evidence" value="ECO:0007669"/>
    <property type="project" value="UniProtKB-KW"/>
</dbReference>
<sequence length="71" mass="7714">MGKFMKPGKVILVLTGCYSRHKAIIVKNIDDGISVCTYSHALVAGIDCYPPKVTAVGGKKEIPRDQRQSPL</sequence>
<dbReference type="SUPFAM" id="SSF50104">
    <property type="entry name" value="Translation proteins SH3-like domain"/>
    <property type="match status" value="1"/>
</dbReference>
<keyword evidence="2" id="KW-0687">Ribonucleoprotein</keyword>
<accession>G3HCA8</accession>
<dbReference type="STRING" id="10029.G3HCA8"/>
<reference evidence="3" key="1">
    <citation type="journal article" date="2011" name="Nat. Biotechnol.">
        <title>The genomic sequence of the Chinese hamster ovary (CHO)-K1 cell line.</title>
        <authorList>
            <person name="Xu X."/>
            <person name="Nagarajan H."/>
            <person name="Lewis N.E."/>
            <person name="Pan S."/>
            <person name="Cai Z."/>
            <person name="Liu X."/>
            <person name="Chen W."/>
            <person name="Xie M."/>
            <person name="Wang W."/>
            <person name="Hammond S."/>
            <person name="Andersen M.R."/>
            <person name="Neff N."/>
            <person name="Passarelli B."/>
            <person name="Koh W."/>
            <person name="Fan H.C."/>
            <person name="Wang J."/>
            <person name="Gui Y."/>
            <person name="Lee K.H."/>
            <person name="Betenbaugh M.J."/>
            <person name="Quake S.R."/>
            <person name="Famili I."/>
            <person name="Palsson B.O."/>
            <person name="Wang J."/>
        </authorList>
    </citation>
    <scope>NUCLEOTIDE SEQUENCE [LARGE SCALE GENOMIC DNA]</scope>
    <source>
        <strain evidence="3">CHO K1 cell line</strain>
    </source>
</reference>
<dbReference type="InterPro" id="IPR038655">
    <property type="entry name" value="Ribosomal_eL27_sf"/>
</dbReference>
<gene>
    <name evidence="2" type="ORF">I79_008115</name>
</gene>
<dbReference type="InterPro" id="IPR001141">
    <property type="entry name" value="Ribosomal_eL27"/>
</dbReference>
<evidence type="ECO:0000313" key="3">
    <source>
        <dbReference type="Proteomes" id="UP000001075"/>
    </source>
</evidence>
<evidence type="ECO:0000256" key="1">
    <source>
        <dbReference type="ARBA" id="ARBA00009124"/>
    </source>
</evidence>
<organism evidence="2 3">
    <name type="scientific">Cricetulus griseus</name>
    <name type="common">Chinese hamster</name>
    <name type="synonym">Cricetulus barabensis griseus</name>
    <dbReference type="NCBI Taxonomy" id="10029"/>
    <lineage>
        <taxon>Eukaryota</taxon>
        <taxon>Metazoa</taxon>
        <taxon>Chordata</taxon>
        <taxon>Craniata</taxon>
        <taxon>Vertebrata</taxon>
        <taxon>Euteleostomi</taxon>
        <taxon>Mammalia</taxon>
        <taxon>Eutheria</taxon>
        <taxon>Euarchontoglires</taxon>
        <taxon>Glires</taxon>
        <taxon>Rodentia</taxon>
        <taxon>Myomorpha</taxon>
        <taxon>Muroidea</taxon>
        <taxon>Cricetidae</taxon>
        <taxon>Cricetinae</taxon>
        <taxon>Cricetulus</taxon>
    </lineage>
</organism>
<proteinExistence type="inferred from homology"/>
<name>G3HCA8_CRIGR</name>
<comment type="similarity">
    <text evidence="1">Belongs to the eukaryotic ribosomal protein eL27 family.</text>
</comment>
<dbReference type="InParanoid" id="G3HCA8"/>